<dbReference type="EMBL" id="LGAA01000014">
    <property type="protein sequence ID" value="KPD03155.1"/>
    <property type="molecule type" value="Genomic_DNA"/>
</dbReference>
<dbReference type="PROSITE" id="PS51257">
    <property type="entry name" value="PROKAR_LIPOPROTEIN"/>
    <property type="match status" value="1"/>
</dbReference>
<evidence type="ECO:0000313" key="2">
    <source>
        <dbReference type="Proteomes" id="UP000053226"/>
    </source>
</evidence>
<dbReference type="RefSeq" id="WP_053907913.1">
    <property type="nucleotide sequence ID" value="NZ_CAWMUS010000014.1"/>
</dbReference>
<sequence>MRTFLIPMMCVATLSGCAATEYNYTPQSHKISEPKVGSVNTVTVGDTLIKDGNISDIEGIKIANLIKIDMAYKIIPGLFKKVGSNDQGDFYMPTTTMDSGSVVVEVLGRPWTSLLVKKEGKTNEICVVSDLKVAVCGDDAQIEKVTLNDPDSNSFEQALIFNGVNEDKVDISYQQIGSNIKNQNFGNNIQYNLKESTIISYKGAQLEVLNSTDTSLTYKVISNFSNN</sequence>
<evidence type="ECO:0008006" key="3">
    <source>
        <dbReference type="Google" id="ProtNLM"/>
    </source>
</evidence>
<proteinExistence type="predicted"/>
<organism evidence="1 2">
    <name type="scientific">Moellerella wisconsensis ATCC 35017</name>
    <dbReference type="NCBI Taxonomy" id="1354267"/>
    <lineage>
        <taxon>Bacteria</taxon>
        <taxon>Pseudomonadati</taxon>
        <taxon>Pseudomonadota</taxon>
        <taxon>Gammaproteobacteria</taxon>
        <taxon>Enterobacterales</taxon>
        <taxon>Morganellaceae</taxon>
        <taxon>Moellerella</taxon>
    </lineage>
</organism>
<protein>
    <recommendedName>
        <fullName evidence="3">Lipoprotein</fullName>
    </recommendedName>
</protein>
<keyword evidence="2" id="KW-1185">Reference proteome</keyword>
<gene>
    <name evidence="1" type="ORF">M992_1280</name>
</gene>
<name>A0A0N0Z860_9GAMM</name>
<evidence type="ECO:0000313" key="1">
    <source>
        <dbReference type="EMBL" id="KPD03155.1"/>
    </source>
</evidence>
<comment type="caution">
    <text evidence="1">The sequence shown here is derived from an EMBL/GenBank/DDBJ whole genome shotgun (WGS) entry which is preliminary data.</text>
</comment>
<dbReference type="Proteomes" id="UP000053226">
    <property type="component" value="Unassembled WGS sequence"/>
</dbReference>
<accession>A0A0N0Z860</accession>
<dbReference type="AlphaFoldDB" id="A0A0N0Z860"/>
<reference evidence="1 2" key="1">
    <citation type="submission" date="2015-07" db="EMBL/GenBank/DDBJ databases">
        <title>ATOL: Assembling a taxonomically balanced genome-scale reconstruction of the evolutionary history of the Enterobacteriaceae.</title>
        <authorList>
            <person name="Plunkett G.III."/>
            <person name="Neeno-Eckwall E.C."/>
            <person name="Glasner J.D."/>
            <person name="Perna N.T."/>
        </authorList>
    </citation>
    <scope>NUCLEOTIDE SEQUENCE [LARGE SCALE GENOMIC DNA]</scope>
    <source>
        <strain evidence="1 2">ATCC 35017</strain>
    </source>
</reference>